<sequence>MLKQSSINSFKDSTRDVMRFQHWLTLGLVLTTEVSLCSSSNTQLIRFVHKQGQRVTSRGTEVGQISGPDVTLLGCGRFCVEHDGKLFHYSSVNKICAIFAEAYYAVSLSPDPDWDVGYTRASLVTYQQWTLVFRAQKEISVPVYDTWMDTGISHDNPVPDNFPTACLRMFDYGSCDRHFRSHILDHWNGIDKVYLSLTKNDMEVAYVMFEGSGTDMQSWFNPANVTNSTWLSEIEYDPNRFPFQTLKGRCINTLCRRFFLYGPRIGCDKELFYLMVFDYDRDFCNGDWEPNSVSTTIPTIAYSPTSSAGSFGKNRNVSLGDHADAMAVFVTFD</sequence>
<dbReference type="EMBL" id="JAWDGP010004065">
    <property type="protein sequence ID" value="KAK3768174.1"/>
    <property type="molecule type" value="Genomic_DNA"/>
</dbReference>
<evidence type="ECO:0000313" key="2">
    <source>
        <dbReference type="Proteomes" id="UP001283361"/>
    </source>
</evidence>
<accession>A0AAE0ZEY1</accession>
<keyword evidence="2" id="KW-1185">Reference proteome</keyword>
<gene>
    <name evidence="1" type="ORF">RRG08_031713</name>
</gene>
<proteinExistence type="predicted"/>
<organism evidence="1 2">
    <name type="scientific">Elysia crispata</name>
    <name type="common">lettuce slug</name>
    <dbReference type="NCBI Taxonomy" id="231223"/>
    <lineage>
        <taxon>Eukaryota</taxon>
        <taxon>Metazoa</taxon>
        <taxon>Spiralia</taxon>
        <taxon>Lophotrochozoa</taxon>
        <taxon>Mollusca</taxon>
        <taxon>Gastropoda</taxon>
        <taxon>Heterobranchia</taxon>
        <taxon>Euthyneura</taxon>
        <taxon>Panpulmonata</taxon>
        <taxon>Sacoglossa</taxon>
        <taxon>Placobranchoidea</taxon>
        <taxon>Plakobranchidae</taxon>
        <taxon>Elysia</taxon>
    </lineage>
</organism>
<comment type="caution">
    <text evidence="1">The sequence shown here is derived from an EMBL/GenBank/DDBJ whole genome shotgun (WGS) entry which is preliminary data.</text>
</comment>
<reference evidence="1" key="1">
    <citation type="journal article" date="2023" name="G3 (Bethesda)">
        <title>A reference genome for the long-term kleptoplast-retaining sea slug Elysia crispata morphotype clarki.</title>
        <authorList>
            <person name="Eastman K.E."/>
            <person name="Pendleton A.L."/>
            <person name="Shaikh M.A."/>
            <person name="Suttiyut T."/>
            <person name="Ogas R."/>
            <person name="Tomko P."/>
            <person name="Gavelis G."/>
            <person name="Widhalm J.R."/>
            <person name="Wisecaver J.H."/>
        </authorList>
    </citation>
    <scope>NUCLEOTIDE SEQUENCE</scope>
    <source>
        <strain evidence="1">ECLA1</strain>
    </source>
</reference>
<evidence type="ECO:0000313" key="1">
    <source>
        <dbReference type="EMBL" id="KAK3768174.1"/>
    </source>
</evidence>
<dbReference type="Proteomes" id="UP001283361">
    <property type="component" value="Unassembled WGS sequence"/>
</dbReference>
<protein>
    <submittedName>
        <fullName evidence="1">Uncharacterized protein</fullName>
    </submittedName>
</protein>
<dbReference type="AlphaFoldDB" id="A0AAE0ZEY1"/>
<name>A0AAE0ZEY1_9GAST</name>